<protein>
    <submittedName>
        <fullName evidence="3">Selenocysteine lyase</fullName>
    </submittedName>
</protein>
<sequence length="497" mass="56267">MEALTTTSLETYFAPYRKNVIGQDFVFDTPDGPRRILYADWTASGRLYKPIEEWLMQEIGPFVANTHTETSVTGTSMTMAYHKAKEIIKAHVGARPKDVLISSNSGMTGVVNKFQRILGLKVHEKFRDRVEVPEEERAIIFCTHMEHHSNQTSWLETLADVEVIRPTPEGLVDLEHLKTLLQQYQNRKTKIAAITSCSNVTGLKTPYHEIAGLMHEQGGLCFVDFACSAPYIDINMRPAEPMQHLDAIYFSPHKFLGGPGSTGILVFDPKLYTNRVPDNPGGGTVDWTNPWGGHKYIDEIEAREDGGTPPFLQTIKVAYCVRLKEEMGVDNILAREHELLDRVWKRLDQLPNLHILAPHLRDRLGVVSFYIDGLHYNLGVKLLNDKFGVQTRGGCSCAGTYGHYLLNVDQQYSKSITDEISQGVLTHKPGWIRMSIHPVMTDAEMDAILDAIEAVHNHHEEWAKDYAYNPTTNEYQHKDFTGDETERVARWFSAKMA</sequence>
<keyword evidence="4" id="KW-1185">Reference proteome</keyword>
<gene>
    <name evidence="3" type="ORF">IX84_27755</name>
</gene>
<dbReference type="InterPro" id="IPR015421">
    <property type="entry name" value="PyrdxlP-dep_Trfase_major"/>
</dbReference>
<dbReference type="PANTHER" id="PTHR43586">
    <property type="entry name" value="CYSTEINE DESULFURASE"/>
    <property type="match status" value="1"/>
</dbReference>
<evidence type="ECO:0000313" key="3">
    <source>
        <dbReference type="EMBL" id="KGE85308.1"/>
    </source>
</evidence>
<evidence type="ECO:0000259" key="2">
    <source>
        <dbReference type="Pfam" id="PF00266"/>
    </source>
</evidence>
<organism evidence="3 4">
    <name type="scientific">Phaeodactylibacter xiamenensis</name>
    <dbReference type="NCBI Taxonomy" id="1524460"/>
    <lineage>
        <taxon>Bacteria</taxon>
        <taxon>Pseudomonadati</taxon>
        <taxon>Bacteroidota</taxon>
        <taxon>Saprospiria</taxon>
        <taxon>Saprospirales</taxon>
        <taxon>Haliscomenobacteraceae</taxon>
        <taxon>Phaeodactylibacter</taxon>
    </lineage>
</organism>
<evidence type="ECO:0000256" key="1">
    <source>
        <dbReference type="ARBA" id="ARBA00022898"/>
    </source>
</evidence>
<dbReference type="Gene3D" id="3.40.640.10">
    <property type="entry name" value="Type I PLP-dependent aspartate aminotransferase-like (Major domain)"/>
    <property type="match status" value="1"/>
</dbReference>
<keyword evidence="3" id="KW-0456">Lyase</keyword>
<proteinExistence type="predicted"/>
<dbReference type="STRING" id="1524460.IX84_27755"/>
<dbReference type="Gene3D" id="3.90.1150.10">
    <property type="entry name" value="Aspartate Aminotransferase, domain 1"/>
    <property type="match status" value="1"/>
</dbReference>
<accession>A0A098S0M5</accession>
<dbReference type="Proteomes" id="UP000029736">
    <property type="component" value="Unassembled WGS sequence"/>
</dbReference>
<name>A0A098S0M5_9BACT</name>
<dbReference type="Pfam" id="PF00266">
    <property type="entry name" value="Aminotran_5"/>
    <property type="match status" value="1"/>
</dbReference>
<dbReference type="InterPro" id="IPR000192">
    <property type="entry name" value="Aminotrans_V_dom"/>
</dbReference>
<reference evidence="3 4" key="1">
    <citation type="journal article" date="2014" name="Int. J. Syst. Evol. Microbiol.">
        <title>Phaeodactylibacter xiamenensis gen. nov., sp. nov., a member of the family Saprospiraceae isolated from the marine alga Phaeodactylum tricornutum.</title>
        <authorList>
            <person name="Chen Z.Jr."/>
            <person name="Lei X."/>
            <person name="Lai Q."/>
            <person name="Li Y."/>
            <person name="Zhang B."/>
            <person name="Zhang J."/>
            <person name="Zhang H."/>
            <person name="Yang L."/>
            <person name="Zheng W."/>
            <person name="Tian Y."/>
            <person name="Yu Z."/>
            <person name="Xu H.Jr."/>
            <person name="Zheng T."/>
        </authorList>
    </citation>
    <scope>NUCLEOTIDE SEQUENCE [LARGE SCALE GENOMIC DNA]</scope>
    <source>
        <strain evidence="3 4">KD52</strain>
    </source>
</reference>
<evidence type="ECO:0000313" key="4">
    <source>
        <dbReference type="Proteomes" id="UP000029736"/>
    </source>
</evidence>
<dbReference type="AlphaFoldDB" id="A0A098S0M5"/>
<dbReference type="SUPFAM" id="SSF53383">
    <property type="entry name" value="PLP-dependent transferases"/>
    <property type="match status" value="1"/>
</dbReference>
<keyword evidence="1" id="KW-0663">Pyridoxal phosphate</keyword>
<dbReference type="OrthoDB" id="9804366at2"/>
<dbReference type="InterPro" id="IPR015422">
    <property type="entry name" value="PyrdxlP-dep_Trfase_small"/>
</dbReference>
<dbReference type="InterPro" id="IPR015424">
    <property type="entry name" value="PyrdxlP-dep_Trfase"/>
</dbReference>
<dbReference type="PANTHER" id="PTHR43586:SF8">
    <property type="entry name" value="CYSTEINE DESULFURASE 1, CHLOROPLASTIC"/>
    <property type="match status" value="1"/>
</dbReference>
<dbReference type="RefSeq" id="WP_044228326.1">
    <property type="nucleotide sequence ID" value="NZ_JBKAGJ010000004.1"/>
</dbReference>
<dbReference type="EMBL" id="JPOS01000090">
    <property type="protein sequence ID" value="KGE85308.1"/>
    <property type="molecule type" value="Genomic_DNA"/>
</dbReference>
<comment type="caution">
    <text evidence="3">The sequence shown here is derived from an EMBL/GenBank/DDBJ whole genome shotgun (WGS) entry which is preliminary data.</text>
</comment>
<dbReference type="GO" id="GO:0016829">
    <property type="term" value="F:lyase activity"/>
    <property type="evidence" value="ECO:0007669"/>
    <property type="project" value="UniProtKB-KW"/>
</dbReference>
<feature type="domain" description="Aminotransferase class V" evidence="2">
    <location>
        <begin position="38"/>
        <end position="447"/>
    </location>
</feature>